<dbReference type="AlphaFoldDB" id="A0A547PDC2"/>
<evidence type="ECO:0000256" key="1">
    <source>
        <dbReference type="SAM" id="Phobius"/>
    </source>
</evidence>
<dbReference type="Pfam" id="PF04956">
    <property type="entry name" value="TrbC"/>
    <property type="match status" value="1"/>
</dbReference>
<dbReference type="InterPro" id="IPR007039">
    <property type="entry name" value="TrbC/VirB2"/>
</dbReference>
<comment type="caution">
    <text evidence="2">The sequence shown here is derived from an EMBL/GenBank/DDBJ whole genome shotgun (WGS) entry which is preliminary data.</text>
</comment>
<reference evidence="2 3" key="1">
    <citation type="submission" date="2019-06" db="EMBL/GenBank/DDBJ databases">
        <title>Erythrobacter insulae sp. nov., isolated from a tidal flat.</title>
        <authorList>
            <person name="Yoon J.-H."/>
        </authorList>
    </citation>
    <scope>NUCLEOTIDE SEQUENCE [LARGE SCALE GENOMIC DNA]</scope>
    <source>
        <strain evidence="2 3">JBTF-M21</strain>
    </source>
</reference>
<keyword evidence="3" id="KW-1185">Reference proteome</keyword>
<dbReference type="Proteomes" id="UP000316343">
    <property type="component" value="Unassembled WGS sequence"/>
</dbReference>
<name>A0A547PDC2_9SPHN</name>
<proteinExistence type="predicted"/>
<keyword evidence="1" id="KW-0472">Membrane</keyword>
<evidence type="ECO:0000313" key="3">
    <source>
        <dbReference type="Proteomes" id="UP000316343"/>
    </source>
</evidence>
<keyword evidence="1" id="KW-1133">Transmembrane helix</keyword>
<evidence type="ECO:0000313" key="2">
    <source>
        <dbReference type="EMBL" id="TRD12130.1"/>
    </source>
</evidence>
<organism evidence="2 3">
    <name type="scientific">Erythrobacter insulae</name>
    <dbReference type="NCBI Taxonomy" id="2584124"/>
    <lineage>
        <taxon>Bacteria</taxon>
        <taxon>Pseudomonadati</taxon>
        <taxon>Pseudomonadota</taxon>
        <taxon>Alphaproteobacteria</taxon>
        <taxon>Sphingomonadales</taxon>
        <taxon>Erythrobacteraceae</taxon>
        <taxon>Erythrobacter/Porphyrobacter group</taxon>
        <taxon>Erythrobacter</taxon>
    </lineage>
</organism>
<feature type="transmembrane region" description="Helical" evidence="1">
    <location>
        <begin position="63"/>
        <end position="80"/>
    </location>
</feature>
<sequence length="81" mass="8449">MTVQALYASLMTPDGTAPISRAMDWIGGLIFGSFAITLCVLAVAFVGFLMLSGRLALRDALRVILGCFVLLGAPAIASAFI</sequence>
<protein>
    <submittedName>
        <fullName evidence="2">TrbC/VirB2 family protein</fullName>
    </submittedName>
</protein>
<dbReference type="OrthoDB" id="7427835at2"/>
<dbReference type="EMBL" id="VHJK01000001">
    <property type="protein sequence ID" value="TRD12130.1"/>
    <property type="molecule type" value="Genomic_DNA"/>
</dbReference>
<keyword evidence="1" id="KW-0812">Transmembrane</keyword>
<gene>
    <name evidence="2" type="ORF">FGU71_09840</name>
</gene>
<feature type="transmembrane region" description="Helical" evidence="1">
    <location>
        <begin position="25"/>
        <end position="51"/>
    </location>
</feature>
<accession>A0A547PDC2</accession>